<dbReference type="EC" id="5.4.2.12" evidence="1"/>
<evidence type="ECO:0000313" key="1">
    <source>
        <dbReference type="EMBL" id="MBB3667330.1"/>
    </source>
</evidence>
<gene>
    <name evidence="1" type="ORF">FHX47_000923</name>
</gene>
<proteinExistence type="predicted"/>
<dbReference type="GO" id="GO:0004619">
    <property type="term" value="F:phosphoglycerate mutase activity"/>
    <property type="evidence" value="ECO:0007669"/>
    <property type="project" value="UniProtKB-EC"/>
</dbReference>
<reference evidence="1 2" key="1">
    <citation type="submission" date="2020-08" db="EMBL/GenBank/DDBJ databases">
        <title>Sequencing the genomes of 1000 actinobacteria strains.</title>
        <authorList>
            <person name="Klenk H.-P."/>
        </authorList>
    </citation>
    <scope>NUCLEOTIDE SEQUENCE [LARGE SCALE GENOMIC DNA]</scope>
    <source>
        <strain evidence="1 2">DSM 28238</strain>
    </source>
</reference>
<dbReference type="SUPFAM" id="SSF53254">
    <property type="entry name" value="Phosphoglycerate mutase-like"/>
    <property type="match status" value="1"/>
</dbReference>
<evidence type="ECO:0000313" key="2">
    <source>
        <dbReference type="Proteomes" id="UP000547528"/>
    </source>
</evidence>
<dbReference type="Proteomes" id="UP000547528">
    <property type="component" value="Unassembled WGS sequence"/>
</dbReference>
<dbReference type="Pfam" id="PF00300">
    <property type="entry name" value="His_Phos_1"/>
    <property type="match status" value="1"/>
</dbReference>
<dbReference type="PROSITE" id="PS00175">
    <property type="entry name" value="PG_MUTASE"/>
    <property type="match status" value="1"/>
</dbReference>
<dbReference type="Gene3D" id="3.40.50.1240">
    <property type="entry name" value="Phosphoglycerate mutase-like"/>
    <property type="match status" value="1"/>
</dbReference>
<name>A0A7W5TQK7_9MICC</name>
<dbReference type="CDD" id="cd07067">
    <property type="entry name" value="HP_PGM_like"/>
    <property type="match status" value="1"/>
</dbReference>
<protein>
    <submittedName>
        <fullName evidence="1">Putative phosphoglycerate mutase</fullName>
        <ecNumber evidence="1">5.4.2.12</ecNumber>
    </submittedName>
</protein>
<dbReference type="InterPro" id="IPR013078">
    <property type="entry name" value="His_Pase_superF_clade-1"/>
</dbReference>
<dbReference type="PANTHER" id="PTHR48100">
    <property type="entry name" value="BROAD-SPECIFICITY PHOSPHATASE YOR283W-RELATED"/>
    <property type="match status" value="1"/>
</dbReference>
<keyword evidence="1" id="KW-0413">Isomerase</keyword>
<dbReference type="SMART" id="SM00855">
    <property type="entry name" value="PGAM"/>
    <property type="match status" value="1"/>
</dbReference>
<dbReference type="InterPro" id="IPR029033">
    <property type="entry name" value="His_PPase_superfam"/>
</dbReference>
<dbReference type="GO" id="GO:0016791">
    <property type="term" value="F:phosphatase activity"/>
    <property type="evidence" value="ECO:0007669"/>
    <property type="project" value="TreeGrafter"/>
</dbReference>
<keyword evidence="2" id="KW-1185">Reference proteome</keyword>
<comment type="caution">
    <text evidence="1">The sequence shown here is derived from an EMBL/GenBank/DDBJ whole genome shotgun (WGS) entry which is preliminary data.</text>
</comment>
<dbReference type="GO" id="GO:0005737">
    <property type="term" value="C:cytoplasm"/>
    <property type="evidence" value="ECO:0007669"/>
    <property type="project" value="TreeGrafter"/>
</dbReference>
<sequence>MRILMLRHGQTPSNVRGLLDTGAPGPGLTPLGQRQAEAVPQVLQDREVDAVVVSSLLRTSLTAAPLLHQRGMEKLIIPGLAEIEAGDLEMADDEPSQRTYIETAFAWSGGELHRSMPGGPDGRAFFSRFDQAIADIAASGWRSAVVVSHGAAIRTWSRSRVEGVDVDALTRHHFANTGALEMEGDPSTGWRLLDWTSDPIGGAELASEIAEDPTGEPA</sequence>
<dbReference type="InterPro" id="IPR050275">
    <property type="entry name" value="PGM_Phosphatase"/>
</dbReference>
<dbReference type="AlphaFoldDB" id="A0A7W5TQK7"/>
<dbReference type="RefSeq" id="WP_183357658.1">
    <property type="nucleotide sequence ID" value="NZ_BAABKR010000001.1"/>
</dbReference>
<organism evidence="1 2">
    <name type="scientific">Garicola koreensis</name>
    <dbReference type="NCBI Taxonomy" id="1262554"/>
    <lineage>
        <taxon>Bacteria</taxon>
        <taxon>Bacillati</taxon>
        <taxon>Actinomycetota</taxon>
        <taxon>Actinomycetes</taxon>
        <taxon>Micrococcales</taxon>
        <taxon>Micrococcaceae</taxon>
        <taxon>Garicola</taxon>
    </lineage>
</organism>
<dbReference type="InterPro" id="IPR001345">
    <property type="entry name" value="PG/BPGM_mutase_AS"/>
</dbReference>
<dbReference type="PANTHER" id="PTHR48100:SF58">
    <property type="entry name" value="PE-PGRS FAMILY PROTEIN PE_PGRS11"/>
    <property type="match status" value="1"/>
</dbReference>
<accession>A0A7W5TQK7</accession>
<dbReference type="EMBL" id="JACIBT010000001">
    <property type="protein sequence ID" value="MBB3667330.1"/>
    <property type="molecule type" value="Genomic_DNA"/>
</dbReference>